<dbReference type="InterPro" id="IPR036178">
    <property type="entry name" value="Formintransfe-cycloase-like_sf"/>
</dbReference>
<evidence type="ECO:0000313" key="3">
    <source>
        <dbReference type="EMBL" id="RLE14976.1"/>
    </source>
</evidence>
<dbReference type="SUPFAM" id="SSF101262">
    <property type="entry name" value="Methenyltetrahydrofolate cyclohydrolase-like"/>
    <property type="match status" value="1"/>
</dbReference>
<dbReference type="Proteomes" id="UP000267654">
    <property type="component" value="Unassembled WGS sequence"/>
</dbReference>
<feature type="transmembrane region" description="Helical" evidence="1">
    <location>
        <begin position="26"/>
        <end position="46"/>
    </location>
</feature>
<keyword evidence="1" id="KW-1133">Transmembrane helix</keyword>
<dbReference type="EMBL" id="QMQB01000015">
    <property type="protein sequence ID" value="RLE14976.1"/>
    <property type="molecule type" value="Genomic_DNA"/>
</dbReference>
<keyword evidence="1" id="KW-0812">Transmembrane</keyword>
<protein>
    <submittedName>
        <fullName evidence="3">Methenyltetrahydrofolate cyclohydrolase</fullName>
    </submittedName>
</protein>
<sequence length="212" mass="23182">MYLERPLKDFIEDTSSRTPTPGGGSVAALVGALGGALLSMVGNFTLGKKKFESVQKEIKDILQELNLYTSRLCELIQDDISAYQNFSRVSSLPKNTQQERKIRMEAMEKALKNAAEVPLKTADLSLKLIKLASRLVSIGNPNLISDVGVGAILAEATLESAALNVEINLSYIKDAEFIKEKRKLLTSLLDEGKEFTNGIVKEVREKISPAPS</sequence>
<dbReference type="Pfam" id="PF04961">
    <property type="entry name" value="FTCD_C"/>
    <property type="match status" value="1"/>
</dbReference>
<gene>
    <name evidence="3" type="ORF">DRI96_00650</name>
</gene>
<name>A0A662DM69_UNCAE</name>
<keyword evidence="1" id="KW-0472">Membrane</keyword>
<dbReference type="AlphaFoldDB" id="A0A662DM69"/>
<organism evidence="3 4">
    <name type="scientific">Aerophobetes bacterium</name>
    <dbReference type="NCBI Taxonomy" id="2030807"/>
    <lineage>
        <taxon>Bacteria</taxon>
        <taxon>Candidatus Aerophobota</taxon>
    </lineage>
</organism>
<dbReference type="InterPro" id="IPR007044">
    <property type="entry name" value="Cyclodeamin/CycHdrlase"/>
</dbReference>
<comment type="caution">
    <text evidence="3">The sequence shown here is derived from an EMBL/GenBank/DDBJ whole genome shotgun (WGS) entry which is preliminary data.</text>
</comment>
<keyword evidence="3" id="KW-0378">Hydrolase</keyword>
<dbReference type="GO" id="GO:0016787">
    <property type="term" value="F:hydrolase activity"/>
    <property type="evidence" value="ECO:0007669"/>
    <property type="project" value="UniProtKB-KW"/>
</dbReference>
<accession>A0A662DM69</accession>
<evidence type="ECO:0000259" key="2">
    <source>
        <dbReference type="Pfam" id="PF04961"/>
    </source>
</evidence>
<feature type="domain" description="Cyclodeaminase/cyclohydrolase" evidence="2">
    <location>
        <begin position="7"/>
        <end position="183"/>
    </location>
</feature>
<evidence type="ECO:0000313" key="4">
    <source>
        <dbReference type="Proteomes" id="UP000267654"/>
    </source>
</evidence>
<reference evidence="3 4" key="1">
    <citation type="submission" date="2018-06" db="EMBL/GenBank/DDBJ databases">
        <title>Extensive metabolic versatility and redundancy in microbially diverse, dynamic hydrothermal sediments.</title>
        <authorList>
            <person name="Dombrowski N."/>
            <person name="Teske A."/>
            <person name="Baker B.J."/>
        </authorList>
    </citation>
    <scope>NUCLEOTIDE SEQUENCE [LARGE SCALE GENOMIC DNA]</scope>
    <source>
        <strain evidence="3">B19_G9</strain>
    </source>
</reference>
<proteinExistence type="predicted"/>
<dbReference type="Gene3D" id="1.20.120.680">
    <property type="entry name" value="Formiminotetrahydrofolate cyclodeaminase monomer, up-and-down helical bundle"/>
    <property type="match status" value="1"/>
</dbReference>
<evidence type="ECO:0000256" key="1">
    <source>
        <dbReference type="SAM" id="Phobius"/>
    </source>
</evidence>